<evidence type="ECO:0000256" key="2">
    <source>
        <dbReference type="ARBA" id="ARBA00009450"/>
    </source>
</evidence>
<dbReference type="PANTHER" id="PTHR33619:SF3">
    <property type="entry name" value="POLYSACCHARIDE EXPORT PROTEIN GFCE-RELATED"/>
    <property type="match status" value="1"/>
</dbReference>
<proteinExistence type="inferred from homology"/>
<dbReference type="Pfam" id="PF22461">
    <property type="entry name" value="SLBB_2"/>
    <property type="match status" value="1"/>
</dbReference>
<evidence type="ECO:0000313" key="17">
    <source>
        <dbReference type="EMBL" id="NML09416.1"/>
    </source>
</evidence>
<keyword evidence="13" id="KW-0998">Cell outer membrane</keyword>
<evidence type="ECO:0000256" key="11">
    <source>
        <dbReference type="ARBA" id="ARBA00023136"/>
    </source>
</evidence>
<evidence type="ECO:0000256" key="8">
    <source>
        <dbReference type="ARBA" id="ARBA00023047"/>
    </source>
</evidence>
<evidence type="ECO:0000256" key="5">
    <source>
        <dbReference type="ARBA" id="ARBA00022597"/>
    </source>
</evidence>
<evidence type="ECO:0000256" key="1">
    <source>
        <dbReference type="ARBA" id="ARBA00004571"/>
    </source>
</evidence>
<dbReference type="GO" id="GO:0015159">
    <property type="term" value="F:polysaccharide transmembrane transporter activity"/>
    <property type="evidence" value="ECO:0007669"/>
    <property type="project" value="InterPro"/>
</dbReference>
<dbReference type="Gene3D" id="3.30.1950.10">
    <property type="entry name" value="wza like domain"/>
    <property type="match status" value="1"/>
</dbReference>
<dbReference type="InterPro" id="IPR054765">
    <property type="entry name" value="SLBB_dom"/>
</dbReference>
<evidence type="ECO:0000256" key="3">
    <source>
        <dbReference type="ARBA" id="ARBA00022448"/>
    </source>
</evidence>
<dbReference type="InterPro" id="IPR049712">
    <property type="entry name" value="Poly_export"/>
</dbReference>
<evidence type="ECO:0000259" key="16">
    <source>
        <dbReference type="Pfam" id="PF22461"/>
    </source>
</evidence>
<keyword evidence="7" id="KW-0732">Signal</keyword>
<dbReference type="EMBL" id="JABBFV010000002">
    <property type="protein sequence ID" value="NML09416.1"/>
    <property type="molecule type" value="Genomic_DNA"/>
</dbReference>
<keyword evidence="12" id="KW-0564">Palmitate</keyword>
<dbReference type="GO" id="GO:0046930">
    <property type="term" value="C:pore complex"/>
    <property type="evidence" value="ECO:0007669"/>
    <property type="project" value="UniProtKB-KW"/>
</dbReference>
<evidence type="ECO:0000256" key="12">
    <source>
        <dbReference type="ARBA" id="ARBA00023139"/>
    </source>
</evidence>
<sequence>MIAPNCTSARTSLLTALLLLIPILLGACSTSLKEPLSITAAPDVIRSAARYESAYVLGPGDQLEIAVDRMPELSRSATVRPDGMVTLPRSGDIAVAGLTPMAAAQAVRQRLLARVRDPQVSVAVANPRDNKVFVAGEVNRPGAVPLRDAPTAAQALILAGDAGKSAALSNVALIRLDAQGHLTVHILRSSARGHAGMLLTLQNVPLRPGDIIVVQESGGARFARFLQNYVNAPLGGLSALMAPYVQLRLLQEIDR</sequence>
<dbReference type="GO" id="GO:0015288">
    <property type="term" value="F:porin activity"/>
    <property type="evidence" value="ECO:0007669"/>
    <property type="project" value="UniProtKB-KW"/>
</dbReference>
<dbReference type="GO" id="GO:0009279">
    <property type="term" value="C:cell outer membrane"/>
    <property type="evidence" value="ECO:0007669"/>
    <property type="project" value="UniProtKB-SubCell"/>
</dbReference>
<evidence type="ECO:0000256" key="10">
    <source>
        <dbReference type="ARBA" id="ARBA00023114"/>
    </source>
</evidence>
<keyword evidence="14" id="KW-0449">Lipoprotein</keyword>
<evidence type="ECO:0000313" key="18">
    <source>
        <dbReference type="Proteomes" id="UP000519023"/>
    </source>
</evidence>
<dbReference type="PANTHER" id="PTHR33619">
    <property type="entry name" value="POLYSACCHARIDE EXPORT PROTEIN GFCE-RELATED"/>
    <property type="match status" value="1"/>
</dbReference>
<keyword evidence="18" id="KW-1185">Reference proteome</keyword>
<gene>
    <name evidence="17" type="ORF">HHL08_04540</name>
</gene>
<keyword evidence="9" id="KW-0406">Ion transport</keyword>
<evidence type="ECO:0000259" key="15">
    <source>
        <dbReference type="Pfam" id="PF02563"/>
    </source>
</evidence>
<dbReference type="Proteomes" id="UP000519023">
    <property type="component" value="Unassembled WGS sequence"/>
</dbReference>
<protein>
    <recommendedName>
        <fullName evidence="19">Polysaccharide export protein</fullName>
    </recommendedName>
</protein>
<comment type="caution">
    <text evidence="17">The sequence shown here is derived from an EMBL/GenBank/DDBJ whole genome shotgun (WGS) entry which is preliminary data.</text>
</comment>
<keyword evidence="8" id="KW-0625">Polysaccharide transport</keyword>
<dbReference type="GO" id="GO:0006811">
    <property type="term" value="P:monoatomic ion transport"/>
    <property type="evidence" value="ECO:0007669"/>
    <property type="project" value="UniProtKB-KW"/>
</dbReference>
<evidence type="ECO:0000256" key="6">
    <source>
        <dbReference type="ARBA" id="ARBA00022692"/>
    </source>
</evidence>
<evidence type="ECO:0000256" key="13">
    <source>
        <dbReference type="ARBA" id="ARBA00023237"/>
    </source>
</evidence>
<feature type="domain" description="Polysaccharide export protein N-terminal" evidence="15">
    <location>
        <begin position="52"/>
        <end position="124"/>
    </location>
</feature>
<keyword evidence="3" id="KW-0813">Transport</keyword>
<evidence type="ECO:0000256" key="7">
    <source>
        <dbReference type="ARBA" id="ARBA00022729"/>
    </source>
</evidence>
<organism evidence="17 18">
    <name type="scientific">Sphingobium psychrophilum</name>
    <dbReference type="NCBI Taxonomy" id="2728834"/>
    <lineage>
        <taxon>Bacteria</taxon>
        <taxon>Pseudomonadati</taxon>
        <taxon>Pseudomonadota</taxon>
        <taxon>Alphaproteobacteria</taxon>
        <taxon>Sphingomonadales</taxon>
        <taxon>Sphingomonadaceae</taxon>
        <taxon>Sphingobium</taxon>
    </lineage>
</organism>
<keyword evidence="6" id="KW-0812">Transmembrane</keyword>
<dbReference type="AlphaFoldDB" id="A0A7X9ZSC1"/>
<comment type="similarity">
    <text evidence="2">Belongs to the BexD/CtrA/VexA family.</text>
</comment>
<keyword evidence="4" id="KW-1134">Transmembrane beta strand</keyword>
<dbReference type="InterPro" id="IPR003715">
    <property type="entry name" value="Poly_export_N"/>
</dbReference>
<accession>A0A7X9ZSC1</accession>
<evidence type="ECO:0000256" key="4">
    <source>
        <dbReference type="ARBA" id="ARBA00022452"/>
    </source>
</evidence>
<evidence type="ECO:0000256" key="14">
    <source>
        <dbReference type="ARBA" id="ARBA00023288"/>
    </source>
</evidence>
<keyword evidence="10" id="KW-0626">Porin</keyword>
<dbReference type="Pfam" id="PF02563">
    <property type="entry name" value="Poly_export"/>
    <property type="match status" value="1"/>
</dbReference>
<name>A0A7X9ZSC1_9SPHN</name>
<feature type="domain" description="SLBB" evidence="16">
    <location>
        <begin position="131"/>
        <end position="214"/>
    </location>
</feature>
<comment type="subcellular location">
    <subcellularLocation>
        <location evidence="1">Cell outer membrane</location>
        <topology evidence="1">Multi-pass membrane protein</topology>
    </subcellularLocation>
</comment>
<keyword evidence="5" id="KW-0762">Sugar transport</keyword>
<reference evidence="17 18" key="1">
    <citation type="submission" date="2020-04" db="EMBL/GenBank/DDBJ databases">
        <title>Sphingobium sp. AR-3-1 isolated from Arctic soil.</title>
        <authorList>
            <person name="Dahal R.H."/>
            <person name="Chaudhary D.K."/>
        </authorList>
    </citation>
    <scope>NUCLEOTIDE SEQUENCE [LARGE SCALE GENOMIC DNA]</scope>
    <source>
        <strain evidence="17 18">AR-3-1</strain>
    </source>
</reference>
<evidence type="ECO:0000256" key="9">
    <source>
        <dbReference type="ARBA" id="ARBA00023065"/>
    </source>
</evidence>
<evidence type="ECO:0008006" key="19">
    <source>
        <dbReference type="Google" id="ProtNLM"/>
    </source>
</evidence>
<keyword evidence="11" id="KW-0472">Membrane</keyword>
<dbReference type="RefSeq" id="WP_169571281.1">
    <property type="nucleotide sequence ID" value="NZ_JABBFV010000002.1"/>
</dbReference>
<dbReference type="Gene3D" id="3.10.560.10">
    <property type="entry name" value="Outer membrane lipoprotein wza domain like"/>
    <property type="match status" value="1"/>
</dbReference>